<organism evidence="1 2">
    <name type="scientific">Vibrio cholerae serotype O1 (strain ATCC 39541 / Classical Ogawa 395 / O395)</name>
    <dbReference type="NCBI Taxonomy" id="345073"/>
    <lineage>
        <taxon>Bacteria</taxon>
        <taxon>Pseudomonadati</taxon>
        <taxon>Pseudomonadota</taxon>
        <taxon>Gammaproteobacteria</taxon>
        <taxon>Vibrionales</taxon>
        <taxon>Vibrionaceae</taxon>
        <taxon>Vibrio</taxon>
    </lineage>
</organism>
<protein>
    <recommendedName>
        <fullName evidence="3">QueD-like protein</fullName>
    </recommendedName>
</protein>
<gene>
    <name evidence="1" type="ordered locus">VC0395_A1633</name>
</gene>
<sequence>MPLYGHQGESVMQVHTLDKAGVISELHFGQGISQAVTHGRRADFALLLALFSNDVRDNTPVDKIEVPPTTEQVLRQRFELAEPQRLENDESSYQISARQAALFHQGGMASAKLSHYLTPEVLTYRPQDTQGLPEEVYLNLSGHERRHLADKQPSTLLAKDFYHRLATAYRQDQLRTAS</sequence>
<dbReference type="PATRIC" id="fig|345073.21.peg.2087"/>
<evidence type="ECO:0000313" key="2">
    <source>
        <dbReference type="Proteomes" id="UP000000249"/>
    </source>
</evidence>
<dbReference type="Proteomes" id="UP000000249">
    <property type="component" value="Chromosome 1"/>
</dbReference>
<evidence type="ECO:0008006" key="3">
    <source>
        <dbReference type="Google" id="ProtNLM"/>
    </source>
</evidence>
<evidence type="ECO:0000313" key="1">
    <source>
        <dbReference type="EMBL" id="ABQ21389.1"/>
    </source>
</evidence>
<dbReference type="KEGG" id="vco:VC0395_A1633"/>
<reference evidence="1 2" key="1">
    <citation type="submission" date="2007-03" db="EMBL/GenBank/DDBJ databases">
        <authorList>
            <person name="Heidelberg J."/>
        </authorList>
    </citation>
    <scope>NUCLEOTIDE SEQUENCE [LARGE SCALE GENOMIC DNA]</scope>
    <source>
        <strain evidence="2">ATCC 39541 / Classical Ogawa 395 / O395</strain>
    </source>
</reference>
<proteinExistence type="predicted"/>
<dbReference type="KEGG" id="vcr:VC395_2161"/>
<dbReference type="InterPro" id="IPR021879">
    <property type="entry name" value="VC2046_fam"/>
</dbReference>
<dbReference type="OrthoDB" id="7061360at2"/>
<dbReference type="eggNOG" id="ENOG5033CMH">
    <property type="taxonomic scope" value="Bacteria"/>
</dbReference>
<name>A0A0H3AL85_VIBC3</name>
<dbReference type="AlphaFoldDB" id="A0A0H3AL85"/>
<dbReference type="Pfam" id="PF11993">
    <property type="entry name" value="VC2046"/>
    <property type="match status" value="1"/>
</dbReference>
<dbReference type="EMBL" id="CP000627">
    <property type="protein sequence ID" value="ABQ21389.1"/>
    <property type="molecule type" value="Genomic_DNA"/>
</dbReference>
<accession>A0A0H3AL85</accession>